<protein>
    <submittedName>
        <fullName evidence="3">Anti-sigma regulatory factor</fullName>
    </submittedName>
</protein>
<dbReference type="Gene3D" id="3.30.565.10">
    <property type="entry name" value="Histidine kinase-like ATPase, C-terminal domain"/>
    <property type="match status" value="1"/>
</dbReference>
<evidence type="ECO:0000256" key="1">
    <source>
        <dbReference type="ARBA" id="ARBA00022527"/>
    </source>
</evidence>
<evidence type="ECO:0000313" key="3">
    <source>
        <dbReference type="EMBL" id="USR89271.1"/>
    </source>
</evidence>
<name>A0ABY5AKH1_9CYAN</name>
<gene>
    <name evidence="3" type="ORF">NEA10_10220</name>
</gene>
<sequence length="154" mass="17382">MVFSVMALPLPPTSGRGQGTISFASTLYLCPILDLLLSEIPPDLEPEIRLGLQEALVNAATHGNQLDTQKTIAVRFRASKDLYWWTICDQGSEPCGQCCCERINHDLPEDSSEGGRGFYILRQIFDRVEWYPHQRELHLGKCIPKLRRRADDPG</sequence>
<dbReference type="InterPro" id="IPR036890">
    <property type="entry name" value="HATPase_C_sf"/>
</dbReference>
<keyword evidence="1" id="KW-0808">Transferase</keyword>
<keyword evidence="4" id="KW-1185">Reference proteome</keyword>
<dbReference type="SUPFAM" id="SSF55874">
    <property type="entry name" value="ATPase domain of HSP90 chaperone/DNA topoisomerase II/histidine kinase"/>
    <property type="match status" value="1"/>
</dbReference>
<proteinExistence type="predicted"/>
<dbReference type="PANTHER" id="PTHR35526:SF3">
    <property type="entry name" value="ANTI-SIGMA-F FACTOR RSBW"/>
    <property type="match status" value="1"/>
</dbReference>
<dbReference type="Proteomes" id="UP001056708">
    <property type="component" value="Chromosome"/>
</dbReference>
<reference evidence="3" key="1">
    <citation type="submission" date="2022-06" db="EMBL/GenBank/DDBJ databases">
        <title>Genome sequence of Phormidium yuhuli AB48 isolated from an industrial photobioreactor environment.</title>
        <authorList>
            <person name="Qiu Y."/>
            <person name="Noonan A.J.C."/>
            <person name="Dofher K."/>
            <person name="Koch M."/>
            <person name="Kieft B."/>
            <person name="Lin X."/>
            <person name="Ziels R.M."/>
            <person name="Hallam S.J."/>
        </authorList>
    </citation>
    <scope>NUCLEOTIDE SEQUENCE</scope>
    <source>
        <strain evidence="3">AB48</strain>
    </source>
</reference>
<accession>A0ABY5AKH1</accession>
<dbReference type="CDD" id="cd16936">
    <property type="entry name" value="HATPase_RsbW-like"/>
    <property type="match status" value="1"/>
</dbReference>
<keyword evidence="1" id="KW-0723">Serine/threonine-protein kinase</keyword>
<organism evidence="3 4">
    <name type="scientific">Phormidium yuhuli AB48</name>
    <dbReference type="NCBI Taxonomy" id="2940671"/>
    <lineage>
        <taxon>Bacteria</taxon>
        <taxon>Bacillati</taxon>
        <taxon>Cyanobacteriota</taxon>
        <taxon>Cyanophyceae</taxon>
        <taxon>Oscillatoriophycideae</taxon>
        <taxon>Oscillatoriales</taxon>
        <taxon>Oscillatoriaceae</taxon>
        <taxon>Phormidium</taxon>
        <taxon>Phormidium yuhuli</taxon>
    </lineage>
</organism>
<dbReference type="InterPro" id="IPR003594">
    <property type="entry name" value="HATPase_dom"/>
</dbReference>
<dbReference type="EMBL" id="CP098611">
    <property type="protein sequence ID" value="USR89271.1"/>
    <property type="molecule type" value="Genomic_DNA"/>
</dbReference>
<feature type="domain" description="Histidine kinase/HSP90-like ATPase" evidence="2">
    <location>
        <begin position="39"/>
        <end position="137"/>
    </location>
</feature>
<dbReference type="Pfam" id="PF13581">
    <property type="entry name" value="HATPase_c_2"/>
    <property type="match status" value="1"/>
</dbReference>
<dbReference type="InterPro" id="IPR050267">
    <property type="entry name" value="Anti-sigma-factor_SerPK"/>
</dbReference>
<evidence type="ECO:0000259" key="2">
    <source>
        <dbReference type="Pfam" id="PF13581"/>
    </source>
</evidence>
<dbReference type="RefSeq" id="WP_252659343.1">
    <property type="nucleotide sequence ID" value="NZ_CP098611.1"/>
</dbReference>
<dbReference type="PANTHER" id="PTHR35526">
    <property type="entry name" value="ANTI-SIGMA-F FACTOR RSBW-RELATED"/>
    <property type="match status" value="1"/>
</dbReference>
<keyword evidence="1" id="KW-0418">Kinase</keyword>
<evidence type="ECO:0000313" key="4">
    <source>
        <dbReference type="Proteomes" id="UP001056708"/>
    </source>
</evidence>